<reference evidence="2 3" key="1">
    <citation type="submission" date="2018-06" db="EMBL/GenBank/DDBJ databases">
        <title>Draft Whole-Genome Sequence of the purple photosynthetic bacterium Rhodospeudomonas palustris XCP.</title>
        <authorList>
            <person name="Rayyan A."/>
            <person name="Meyer T.E."/>
            <person name="Kyndt J.A."/>
        </authorList>
    </citation>
    <scope>NUCLEOTIDE SEQUENCE [LARGE SCALE GENOMIC DNA]</scope>
    <source>
        <strain evidence="2 3">XCP</strain>
    </source>
</reference>
<dbReference type="EMBL" id="QKQS01000008">
    <property type="protein sequence ID" value="PZA12915.1"/>
    <property type="molecule type" value="Genomic_DNA"/>
</dbReference>
<dbReference type="Proteomes" id="UP000248134">
    <property type="component" value="Unassembled WGS sequence"/>
</dbReference>
<name>A0A323UJQ5_RHOPL</name>
<accession>A0A323UJQ5</accession>
<evidence type="ECO:0008006" key="4">
    <source>
        <dbReference type="Google" id="ProtNLM"/>
    </source>
</evidence>
<proteinExistence type="predicted"/>
<protein>
    <recommendedName>
        <fullName evidence="4">YqaE/Pmp3 family membrane protein</fullName>
    </recommendedName>
</protein>
<organism evidence="2 3">
    <name type="scientific">Rhodopseudomonas palustris</name>
    <dbReference type="NCBI Taxonomy" id="1076"/>
    <lineage>
        <taxon>Bacteria</taxon>
        <taxon>Pseudomonadati</taxon>
        <taxon>Pseudomonadota</taxon>
        <taxon>Alphaproteobacteria</taxon>
        <taxon>Hyphomicrobiales</taxon>
        <taxon>Nitrobacteraceae</taxon>
        <taxon>Rhodopseudomonas</taxon>
    </lineage>
</organism>
<keyword evidence="1" id="KW-1133">Transmembrane helix</keyword>
<gene>
    <name evidence="2" type="ORF">DNX69_05400</name>
</gene>
<dbReference type="RefSeq" id="WP_110784999.1">
    <property type="nucleotide sequence ID" value="NZ_QKQS01000008.1"/>
</dbReference>
<evidence type="ECO:0000313" key="2">
    <source>
        <dbReference type="EMBL" id="PZA12915.1"/>
    </source>
</evidence>
<sequence>MIYLLAAFLPPLGLLFNGQPLSAVFNLVLLVVCIVLGLIFHPLLVIPSLHALIAVRMEREKRMHREVVEAIREYGPPPGYRR</sequence>
<feature type="transmembrane region" description="Helical" evidence="1">
    <location>
        <begin position="28"/>
        <end position="55"/>
    </location>
</feature>
<keyword evidence="1" id="KW-0472">Membrane</keyword>
<keyword evidence="1" id="KW-0812">Transmembrane</keyword>
<comment type="caution">
    <text evidence="2">The sequence shown here is derived from an EMBL/GenBank/DDBJ whole genome shotgun (WGS) entry which is preliminary data.</text>
</comment>
<evidence type="ECO:0000313" key="3">
    <source>
        <dbReference type="Proteomes" id="UP000248134"/>
    </source>
</evidence>
<dbReference type="OrthoDB" id="8141514at2"/>
<dbReference type="AlphaFoldDB" id="A0A323UJQ5"/>
<evidence type="ECO:0000256" key="1">
    <source>
        <dbReference type="SAM" id="Phobius"/>
    </source>
</evidence>